<dbReference type="AlphaFoldDB" id="A0A2T1LSZ4"/>
<reference evidence="1 2" key="2">
    <citation type="submission" date="2018-03" db="EMBL/GenBank/DDBJ databases">
        <authorList>
            <person name="Keele B.F."/>
        </authorList>
    </citation>
    <scope>NUCLEOTIDE SEQUENCE [LARGE SCALE GENOMIC DNA]</scope>
    <source>
        <strain evidence="1 2">CCALA 016</strain>
    </source>
</reference>
<evidence type="ECO:0000313" key="1">
    <source>
        <dbReference type="EMBL" id="PSF33084.1"/>
    </source>
</evidence>
<dbReference type="PANTHER" id="PTHR35894:SF1">
    <property type="entry name" value="PHOSPHORIBULOKINASE _ URIDINE KINASE FAMILY"/>
    <property type="match status" value="1"/>
</dbReference>
<name>A0A2T1LSZ4_9CHRO</name>
<keyword evidence="2" id="KW-1185">Reference proteome</keyword>
<proteinExistence type="predicted"/>
<dbReference type="OrthoDB" id="530419at2"/>
<reference evidence="1 2" key="1">
    <citation type="submission" date="2018-03" db="EMBL/GenBank/DDBJ databases">
        <title>The ancient ancestry and fast evolution of plastids.</title>
        <authorList>
            <person name="Moore K.R."/>
            <person name="Magnabosco C."/>
            <person name="Momper L."/>
            <person name="Gold D.A."/>
            <person name="Bosak T."/>
            <person name="Fournier G.P."/>
        </authorList>
    </citation>
    <scope>NUCLEOTIDE SEQUENCE [LARGE SCALE GENOMIC DNA]</scope>
    <source>
        <strain evidence="1 2">CCALA 016</strain>
    </source>
</reference>
<accession>A0A2T1LSZ4</accession>
<sequence>MTQAKIIAQELGDFKPDEQWLQGEIARLNRKNIVPLEHIRDLHDWLDGKRKARQSCRVVGESRTGKTVACEAYTLRNKPKQEGKQAPTVPVVYIMPPAKCGSKDLFKEIIEYLRYKAVKGTVSEFRSRAMEVLKGCEVEMIIIDEADRLKPDTFPDVRDINDKLEISVVLVGTDRLDAVIKRDEQVYNRFRAHRRFGKLTGLEFKKTVAIWEEKVLKLPVASNLSSPDLIKILTKATEGYIGRLDEILREAAIKSLSTGSKRLEKSVLQEVAREYS</sequence>
<dbReference type="EMBL" id="PXOH01000033">
    <property type="protein sequence ID" value="PSF33084.1"/>
    <property type="molecule type" value="Genomic_DNA"/>
</dbReference>
<evidence type="ECO:0000313" key="2">
    <source>
        <dbReference type="Proteomes" id="UP000239001"/>
    </source>
</evidence>
<dbReference type="InterPro" id="IPR008868">
    <property type="entry name" value="TniB"/>
</dbReference>
<dbReference type="Pfam" id="PF05621">
    <property type="entry name" value="TniB"/>
    <property type="match status" value="1"/>
</dbReference>
<dbReference type="Gene3D" id="3.40.50.300">
    <property type="entry name" value="P-loop containing nucleotide triphosphate hydrolases"/>
    <property type="match status" value="1"/>
</dbReference>
<dbReference type="Proteomes" id="UP000239001">
    <property type="component" value="Unassembled WGS sequence"/>
</dbReference>
<dbReference type="InterPro" id="IPR027417">
    <property type="entry name" value="P-loop_NTPase"/>
</dbReference>
<protein>
    <submittedName>
        <fullName evidence="1">Transposase</fullName>
    </submittedName>
</protein>
<organism evidence="1 2">
    <name type="scientific">Aphanothece hegewaldii CCALA 016</name>
    <dbReference type="NCBI Taxonomy" id="2107694"/>
    <lineage>
        <taxon>Bacteria</taxon>
        <taxon>Bacillati</taxon>
        <taxon>Cyanobacteriota</taxon>
        <taxon>Cyanophyceae</taxon>
        <taxon>Oscillatoriophycideae</taxon>
        <taxon>Chroococcales</taxon>
        <taxon>Aphanothecaceae</taxon>
        <taxon>Aphanothece</taxon>
    </lineage>
</organism>
<dbReference type="InterPro" id="IPR052026">
    <property type="entry name" value="ExeA_AAA_ATPase_DNA-bind"/>
</dbReference>
<dbReference type="RefSeq" id="WP_106458783.1">
    <property type="nucleotide sequence ID" value="NZ_PXOH01000033.1"/>
</dbReference>
<dbReference type="SUPFAM" id="SSF52540">
    <property type="entry name" value="P-loop containing nucleoside triphosphate hydrolases"/>
    <property type="match status" value="1"/>
</dbReference>
<comment type="caution">
    <text evidence="1">The sequence shown here is derived from an EMBL/GenBank/DDBJ whole genome shotgun (WGS) entry which is preliminary data.</text>
</comment>
<dbReference type="PANTHER" id="PTHR35894">
    <property type="entry name" value="GENERAL SECRETION PATHWAY PROTEIN A-RELATED"/>
    <property type="match status" value="1"/>
</dbReference>
<gene>
    <name evidence="1" type="ORF">C7H19_20525</name>
</gene>